<protein>
    <recommendedName>
        <fullName evidence="6">NADP-dependent 3-hydroxy acid dehydrogenase YdfG</fullName>
    </recommendedName>
</protein>
<dbReference type="InterPro" id="IPR036291">
    <property type="entry name" value="NAD(P)-bd_dom_sf"/>
</dbReference>
<organism evidence="4 5">
    <name type="scientific">Dysgonomonas hofstadii</name>
    <dbReference type="NCBI Taxonomy" id="637886"/>
    <lineage>
        <taxon>Bacteria</taxon>
        <taxon>Pseudomonadati</taxon>
        <taxon>Bacteroidota</taxon>
        <taxon>Bacteroidia</taxon>
        <taxon>Bacteroidales</taxon>
        <taxon>Dysgonomonadaceae</taxon>
        <taxon>Dysgonomonas</taxon>
    </lineage>
</organism>
<accession>A0A840CP76</accession>
<evidence type="ECO:0000313" key="4">
    <source>
        <dbReference type="EMBL" id="MBB4037810.1"/>
    </source>
</evidence>
<dbReference type="Gene3D" id="3.40.50.720">
    <property type="entry name" value="NAD(P)-binding Rossmann-like Domain"/>
    <property type="match status" value="1"/>
</dbReference>
<dbReference type="PRINTS" id="PR00081">
    <property type="entry name" value="GDHRDH"/>
</dbReference>
<dbReference type="FunFam" id="3.40.50.720:FF:000047">
    <property type="entry name" value="NADP-dependent L-serine/L-allo-threonine dehydrogenase"/>
    <property type="match status" value="1"/>
</dbReference>
<dbReference type="PRINTS" id="PR00080">
    <property type="entry name" value="SDRFAMILY"/>
</dbReference>
<dbReference type="Pfam" id="PF00106">
    <property type="entry name" value="adh_short"/>
    <property type="match status" value="1"/>
</dbReference>
<evidence type="ECO:0000313" key="5">
    <source>
        <dbReference type="Proteomes" id="UP000555103"/>
    </source>
</evidence>
<dbReference type="AlphaFoldDB" id="A0A840CP76"/>
<dbReference type="SUPFAM" id="SSF51735">
    <property type="entry name" value="NAD(P)-binding Rossmann-fold domains"/>
    <property type="match status" value="1"/>
</dbReference>
<keyword evidence="5" id="KW-1185">Reference proteome</keyword>
<keyword evidence="2" id="KW-0560">Oxidoreductase</keyword>
<dbReference type="GO" id="GO:0016616">
    <property type="term" value="F:oxidoreductase activity, acting on the CH-OH group of donors, NAD or NADP as acceptor"/>
    <property type="evidence" value="ECO:0007669"/>
    <property type="project" value="UniProtKB-ARBA"/>
</dbReference>
<evidence type="ECO:0000256" key="2">
    <source>
        <dbReference type="ARBA" id="ARBA00023002"/>
    </source>
</evidence>
<reference evidence="4 5" key="1">
    <citation type="submission" date="2020-08" db="EMBL/GenBank/DDBJ databases">
        <title>Genomic Encyclopedia of Type Strains, Phase IV (KMG-IV): sequencing the most valuable type-strain genomes for metagenomic binning, comparative biology and taxonomic classification.</title>
        <authorList>
            <person name="Goeker M."/>
        </authorList>
    </citation>
    <scope>NUCLEOTIDE SEQUENCE [LARGE SCALE GENOMIC DNA]</scope>
    <source>
        <strain evidence="4 5">DSM 104969</strain>
    </source>
</reference>
<comment type="caution">
    <text evidence="4">The sequence shown here is derived from an EMBL/GenBank/DDBJ whole genome shotgun (WGS) entry which is preliminary data.</text>
</comment>
<evidence type="ECO:0000256" key="1">
    <source>
        <dbReference type="ARBA" id="ARBA00006484"/>
    </source>
</evidence>
<comment type="similarity">
    <text evidence="1 3">Belongs to the short-chain dehydrogenases/reductases (SDR) family.</text>
</comment>
<dbReference type="InterPro" id="IPR002347">
    <property type="entry name" value="SDR_fam"/>
</dbReference>
<dbReference type="InterPro" id="IPR020904">
    <property type="entry name" value="Sc_DH/Rdtase_CS"/>
</dbReference>
<dbReference type="EMBL" id="JACIEP010000017">
    <property type="protein sequence ID" value="MBB4037810.1"/>
    <property type="molecule type" value="Genomic_DNA"/>
</dbReference>
<evidence type="ECO:0008006" key="6">
    <source>
        <dbReference type="Google" id="ProtNLM"/>
    </source>
</evidence>
<dbReference type="PANTHER" id="PTHR42901">
    <property type="entry name" value="ALCOHOL DEHYDROGENASE"/>
    <property type="match status" value="1"/>
</dbReference>
<proteinExistence type="inferred from homology"/>
<sequence>MDQIESMQMKKTALITGATSGLGKAIALRLAKEGCDVIITGRRKERLEELEKEIEVKYESKVYSLCFDVRVYDEVETAIDSLPKEWKKIDILVNNAGLAVGLAPIQDGEIDDWERMIDTNIKGLLYVTRVVSPMMVARKSGHIINIGSIAGKGVYPNGAVYCATKYAVNALHQGMRMDLLPYHIRVTQICPGAVETEFSLVRFKGDQQRADLVYEGYDNLDADDIAEAVYYAISQPPHVNVQDILVMPTAQATGNMFHKEEKK</sequence>
<name>A0A840CP76_9BACT</name>
<dbReference type="PANTHER" id="PTHR42901:SF1">
    <property type="entry name" value="ALCOHOL DEHYDROGENASE"/>
    <property type="match status" value="1"/>
</dbReference>
<gene>
    <name evidence="4" type="ORF">GGR21_003731</name>
</gene>
<dbReference type="PROSITE" id="PS00061">
    <property type="entry name" value="ADH_SHORT"/>
    <property type="match status" value="1"/>
</dbReference>
<evidence type="ECO:0000256" key="3">
    <source>
        <dbReference type="RuleBase" id="RU000363"/>
    </source>
</evidence>
<dbReference type="Proteomes" id="UP000555103">
    <property type="component" value="Unassembled WGS sequence"/>
</dbReference>